<sequence length="129" mass="14399">MRGALLLTPGLESAIAAAAEGQDGMQLLKARSYKRCRKYLRTWSISYHSTAGVFGTVYEAVERKGPPHTRPIPFSGGDHILMEIGDPVAEITRPKYYARLVKTQQGQSIWQIRMNVGDSDCSELDKWTV</sequence>
<dbReference type="EMBL" id="JAJGCB010000003">
    <property type="protein sequence ID" value="KAJ8994170.1"/>
    <property type="molecule type" value="Genomic_DNA"/>
</dbReference>
<proteinExistence type="predicted"/>
<reference evidence="1" key="1">
    <citation type="submission" date="2023-01" db="EMBL/GenBank/DDBJ databases">
        <title>Exophiala dermititidis isolated from Cystic Fibrosis Patient.</title>
        <authorList>
            <person name="Kurbessoian T."/>
            <person name="Crocker A."/>
            <person name="Murante D."/>
            <person name="Hogan D.A."/>
            <person name="Stajich J.E."/>
        </authorList>
    </citation>
    <scope>NUCLEOTIDE SEQUENCE</scope>
    <source>
        <strain evidence="1">Ex8</strain>
    </source>
</reference>
<evidence type="ECO:0000313" key="2">
    <source>
        <dbReference type="Proteomes" id="UP001161757"/>
    </source>
</evidence>
<gene>
    <name evidence="1" type="ORF">HRR80_002665</name>
</gene>
<organism evidence="1 2">
    <name type="scientific">Exophiala dermatitidis</name>
    <name type="common">Black yeast-like fungus</name>
    <name type="synonym">Wangiella dermatitidis</name>
    <dbReference type="NCBI Taxonomy" id="5970"/>
    <lineage>
        <taxon>Eukaryota</taxon>
        <taxon>Fungi</taxon>
        <taxon>Dikarya</taxon>
        <taxon>Ascomycota</taxon>
        <taxon>Pezizomycotina</taxon>
        <taxon>Eurotiomycetes</taxon>
        <taxon>Chaetothyriomycetidae</taxon>
        <taxon>Chaetothyriales</taxon>
        <taxon>Herpotrichiellaceae</taxon>
        <taxon>Exophiala</taxon>
    </lineage>
</organism>
<evidence type="ECO:0000313" key="1">
    <source>
        <dbReference type="EMBL" id="KAJ8994170.1"/>
    </source>
</evidence>
<comment type="caution">
    <text evidence="1">The sequence shown here is derived from an EMBL/GenBank/DDBJ whole genome shotgun (WGS) entry which is preliminary data.</text>
</comment>
<dbReference type="AlphaFoldDB" id="A0AAN6IWU8"/>
<protein>
    <submittedName>
        <fullName evidence="1">Uncharacterized protein</fullName>
    </submittedName>
</protein>
<dbReference type="Proteomes" id="UP001161757">
    <property type="component" value="Unassembled WGS sequence"/>
</dbReference>
<name>A0AAN6IWU8_EXODE</name>
<accession>A0AAN6IWU8</accession>